<keyword evidence="1" id="KW-0723">Serine/threonine-protein kinase</keyword>
<keyword evidence="4" id="KW-0418">Kinase</keyword>
<evidence type="ECO:0000259" key="9">
    <source>
        <dbReference type="PROSITE" id="PS50011"/>
    </source>
</evidence>
<reference evidence="10" key="1">
    <citation type="submission" date="2021-01" db="EMBL/GenBank/DDBJ databases">
        <authorList>
            <person name="Corre E."/>
            <person name="Pelletier E."/>
            <person name="Niang G."/>
            <person name="Scheremetjew M."/>
            <person name="Finn R."/>
            <person name="Kale V."/>
            <person name="Holt S."/>
            <person name="Cochrane G."/>
            <person name="Meng A."/>
            <person name="Brown T."/>
            <person name="Cohen L."/>
        </authorList>
    </citation>
    <scope>NUCLEOTIDE SEQUENCE</scope>
    <source>
        <strain evidence="10">RCC3387</strain>
    </source>
</reference>
<dbReference type="GO" id="GO:0005524">
    <property type="term" value="F:ATP binding"/>
    <property type="evidence" value="ECO:0007669"/>
    <property type="project" value="UniProtKB-KW"/>
</dbReference>
<feature type="cross-link" description="Glycyl lysine isopeptide (Lys-Gly) (interchain with G-Cter in SUMO2)" evidence="8">
    <location>
        <position position="165"/>
    </location>
</feature>
<dbReference type="PROSITE" id="PS00108">
    <property type="entry name" value="PROTEIN_KINASE_ST"/>
    <property type="match status" value="1"/>
</dbReference>
<proteinExistence type="predicted"/>
<evidence type="ECO:0000256" key="8">
    <source>
        <dbReference type="PIRSR" id="PIRSR630616-3"/>
    </source>
</evidence>
<evidence type="ECO:0000256" key="1">
    <source>
        <dbReference type="ARBA" id="ARBA00022527"/>
    </source>
</evidence>
<feature type="active site" description="Proton acceptor" evidence="6">
    <location>
        <position position="163"/>
    </location>
</feature>
<evidence type="ECO:0000256" key="6">
    <source>
        <dbReference type="PIRSR" id="PIRSR630616-1"/>
    </source>
</evidence>
<gene>
    <name evidence="10" type="ORF">BRAN1462_LOCUS21719</name>
</gene>
<dbReference type="AlphaFoldDB" id="A0A7S2JVP9"/>
<name>A0A7S2JVP9_9DINO</name>
<keyword evidence="5 7" id="KW-0067">ATP-binding</keyword>
<dbReference type="SUPFAM" id="SSF56112">
    <property type="entry name" value="Protein kinase-like (PK-like)"/>
    <property type="match status" value="1"/>
</dbReference>
<evidence type="ECO:0000256" key="2">
    <source>
        <dbReference type="ARBA" id="ARBA00022679"/>
    </source>
</evidence>
<feature type="domain" description="Protein kinase" evidence="9">
    <location>
        <begin position="1"/>
        <end position="229"/>
    </location>
</feature>
<evidence type="ECO:0000256" key="5">
    <source>
        <dbReference type="ARBA" id="ARBA00022840"/>
    </source>
</evidence>
<dbReference type="InterPro" id="IPR008271">
    <property type="entry name" value="Ser/Thr_kinase_AS"/>
</dbReference>
<sequence>MKVLTGVRYGGYSKPRGLGEMVDLFHKEIKMHIVLGKHPNILSLYDWGFMDWPAGLGLGRKPYMLLEMAYGGTLFHAIQMHSQRVQCAPPPKDTRKKKPPAWWSKLFGLCTVRIRKEDERKPATAPPPKLPALSLDAKITIMVLVNALRGLTHLHKQGIIHRDVKPENLFIASKDTDCIKTLSCRYMIGDLGLSVRADSSGKAWGGAGTPAYTPPESRSGGCWSYLGDV</sequence>
<evidence type="ECO:0000256" key="7">
    <source>
        <dbReference type="PIRSR" id="PIRSR630616-2"/>
    </source>
</evidence>
<evidence type="ECO:0000256" key="3">
    <source>
        <dbReference type="ARBA" id="ARBA00022741"/>
    </source>
</evidence>
<dbReference type="GO" id="GO:0004674">
    <property type="term" value="F:protein serine/threonine kinase activity"/>
    <property type="evidence" value="ECO:0007669"/>
    <property type="project" value="UniProtKB-KW"/>
</dbReference>
<evidence type="ECO:0000256" key="4">
    <source>
        <dbReference type="ARBA" id="ARBA00022777"/>
    </source>
</evidence>
<dbReference type="InterPro" id="IPR011009">
    <property type="entry name" value="Kinase-like_dom_sf"/>
</dbReference>
<feature type="binding site" evidence="7">
    <location>
        <position position="190"/>
    </location>
    <ligand>
        <name>ATP</name>
        <dbReference type="ChEBI" id="CHEBI:30616"/>
    </ligand>
</feature>
<keyword evidence="2" id="KW-0808">Transferase</keyword>
<dbReference type="PROSITE" id="PS50011">
    <property type="entry name" value="PROTEIN_KINASE_DOM"/>
    <property type="match status" value="1"/>
</dbReference>
<dbReference type="InterPro" id="IPR000719">
    <property type="entry name" value="Prot_kinase_dom"/>
</dbReference>
<protein>
    <recommendedName>
        <fullName evidence="9">Protein kinase domain-containing protein</fullName>
    </recommendedName>
</protein>
<dbReference type="Pfam" id="PF00069">
    <property type="entry name" value="Pkinase"/>
    <property type="match status" value="1"/>
</dbReference>
<accession>A0A7S2JVP9</accession>
<keyword evidence="3 7" id="KW-0547">Nucleotide-binding</keyword>
<organism evidence="10">
    <name type="scientific">Zooxanthella nutricula</name>
    <dbReference type="NCBI Taxonomy" id="1333877"/>
    <lineage>
        <taxon>Eukaryota</taxon>
        <taxon>Sar</taxon>
        <taxon>Alveolata</taxon>
        <taxon>Dinophyceae</taxon>
        <taxon>Peridiniales</taxon>
        <taxon>Peridiniales incertae sedis</taxon>
        <taxon>Zooxanthella</taxon>
    </lineage>
</organism>
<feature type="binding site" evidence="7">
    <location>
        <begin position="167"/>
        <end position="168"/>
    </location>
    <ligand>
        <name>ATP</name>
        <dbReference type="ChEBI" id="CHEBI:30616"/>
    </ligand>
</feature>
<dbReference type="Gene3D" id="1.10.510.10">
    <property type="entry name" value="Transferase(Phosphotransferase) domain 1"/>
    <property type="match status" value="1"/>
</dbReference>
<dbReference type="EMBL" id="HBGW01034340">
    <property type="protein sequence ID" value="CAD9557770.1"/>
    <property type="molecule type" value="Transcribed_RNA"/>
</dbReference>
<dbReference type="InterPro" id="IPR030616">
    <property type="entry name" value="Aur-like"/>
</dbReference>
<evidence type="ECO:0000313" key="10">
    <source>
        <dbReference type="EMBL" id="CAD9557770.1"/>
    </source>
</evidence>
<dbReference type="PANTHER" id="PTHR24350">
    <property type="entry name" value="SERINE/THREONINE-PROTEIN KINASE IAL-RELATED"/>
    <property type="match status" value="1"/>
</dbReference>